<dbReference type="SUPFAM" id="SSF47384">
    <property type="entry name" value="Homodimeric domain of signal transducing histidine kinase"/>
    <property type="match status" value="1"/>
</dbReference>
<dbReference type="PRINTS" id="PR00344">
    <property type="entry name" value="BCTRLSENSOR"/>
</dbReference>
<evidence type="ECO:0000259" key="8">
    <source>
        <dbReference type="PROSITE" id="PS50109"/>
    </source>
</evidence>
<dbReference type="EC" id="2.7.13.3" evidence="3"/>
<dbReference type="Pfam" id="PF00512">
    <property type="entry name" value="HisKA"/>
    <property type="match status" value="1"/>
</dbReference>
<proteinExistence type="predicted"/>
<dbReference type="SUPFAM" id="SSF55874">
    <property type="entry name" value="ATPase domain of HSP90 chaperone/DNA topoisomerase II/histidine kinase"/>
    <property type="match status" value="1"/>
</dbReference>
<evidence type="ECO:0000256" key="1">
    <source>
        <dbReference type="ARBA" id="ARBA00000085"/>
    </source>
</evidence>
<dbReference type="SMART" id="SM00388">
    <property type="entry name" value="HisKA"/>
    <property type="match status" value="1"/>
</dbReference>
<dbReference type="GO" id="GO:0005886">
    <property type="term" value="C:plasma membrane"/>
    <property type="evidence" value="ECO:0007669"/>
    <property type="project" value="UniProtKB-SubCell"/>
</dbReference>
<dbReference type="SUPFAM" id="SSF55781">
    <property type="entry name" value="GAF domain-like"/>
    <property type="match status" value="2"/>
</dbReference>
<keyword evidence="5" id="KW-0808">Transferase</keyword>
<dbReference type="Gene3D" id="3.30.450.40">
    <property type="match status" value="2"/>
</dbReference>
<keyword evidence="4" id="KW-0597">Phosphoprotein</keyword>
<keyword evidence="10" id="KW-1185">Reference proteome</keyword>
<evidence type="ECO:0000256" key="7">
    <source>
        <dbReference type="ARBA" id="ARBA00023012"/>
    </source>
</evidence>
<evidence type="ECO:0000313" key="10">
    <source>
        <dbReference type="Proteomes" id="UP000502035"/>
    </source>
</evidence>
<dbReference type="InterPro" id="IPR005467">
    <property type="entry name" value="His_kinase_dom"/>
</dbReference>
<protein>
    <recommendedName>
        <fullName evidence="3">histidine kinase</fullName>
        <ecNumber evidence="3">2.7.13.3</ecNumber>
    </recommendedName>
</protein>
<dbReference type="InterPro" id="IPR003661">
    <property type="entry name" value="HisK_dim/P_dom"/>
</dbReference>
<feature type="domain" description="Histidine kinase" evidence="8">
    <location>
        <begin position="369"/>
        <end position="590"/>
    </location>
</feature>
<gene>
    <name evidence="9" type="ORF">G7071_15065</name>
</gene>
<dbReference type="EMBL" id="CP049866">
    <property type="protein sequence ID" value="QIK76544.1"/>
    <property type="molecule type" value="Genomic_DNA"/>
</dbReference>
<dbReference type="AlphaFoldDB" id="A0A6G7YI27"/>
<keyword evidence="6 9" id="KW-0418">Kinase</keyword>
<dbReference type="InterPro" id="IPR004358">
    <property type="entry name" value="Sig_transdc_His_kin-like_C"/>
</dbReference>
<dbReference type="PANTHER" id="PTHR43711:SF1">
    <property type="entry name" value="HISTIDINE KINASE 1"/>
    <property type="match status" value="1"/>
</dbReference>
<dbReference type="FunFam" id="3.30.565.10:FF:000006">
    <property type="entry name" value="Sensor histidine kinase WalK"/>
    <property type="match status" value="1"/>
</dbReference>
<dbReference type="InterPro" id="IPR003594">
    <property type="entry name" value="HATPase_dom"/>
</dbReference>
<organism evidence="9 10">
    <name type="scientific">Nocardioides piscis</name>
    <dbReference type="NCBI Taxonomy" id="2714938"/>
    <lineage>
        <taxon>Bacteria</taxon>
        <taxon>Bacillati</taxon>
        <taxon>Actinomycetota</taxon>
        <taxon>Actinomycetes</taxon>
        <taxon>Propionibacteriales</taxon>
        <taxon>Nocardioidaceae</taxon>
        <taxon>Nocardioides</taxon>
    </lineage>
</organism>
<dbReference type="PROSITE" id="PS50109">
    <property type="entry name" value="HIS_KIN"/>
    <property type="match status" value="1"/>
</dbReference>
<dbReference type="GO" id="GO:0000155">
    <property type="term" value="F:phosphorelay sensor kinase activity"/>
    <property type="evidence" value="ECO:0007669"/>
    <property type="project" value="InterPro"/>
</dbReference>
<evidence type="ECO:0000256" key="5">
    <source>
        <dbReference type="ARBA" id="ARBA00022679"/>
    </source>
</evidence>
<dbReference type="SMART" id="SM00387">
    <property type="entry name" value="HATPase_c"/>
    <property type="match status" value="1"/>
</dbReference>
<dbReference type="InterPro" id="IPR036890">
    <property type="entry name" value="HATPase_C_sf"/>
</dbReference>
<evidence type="ECO:0000256" key="4">
    <source>
        <dbReference type="ARBA" id="ARBA00022553"/>
    </source>
</evidence>
<dbReference type="SMART" id="SM00065">
    <property type="entry name" value="GAF"/>
    <property type="match status" value="2"/>
</dbReference>
<comment type="subcellular location">
    <subcellularLocation>
        <location evidence="2">Cell membrane</location>
    </subcellularLocation>
</comment>
<dbReference type="Pfam" id="PF02518">
    <property type="entry name" value="HATPase_c"/>
    <property type="match status" value="1"/>
</dbReference>
<reference evidence="9 10" key="1">
    <citation type="submission" date="2020-03" db="EMBL/GenBank/DDBJ databases">
        <title>Nocardioides sp. nov., isolated from fish.</title>
        <authorList>
            <person name="Hyun D.-W."/>
            <person name="Bae J.-W."/>
        </authorList>
    </citation>
    <scope>NUCLEOTIDE SEQUENCE [LARGE SCALE GENOMIC DNA]</scope>
    <source>
        <strain evidence="9 10">HDW12A</strain>
    </source>
</reference>
<dbReference type="Pfam" id="PF01590">
    <property type="entry name" value="GAF"/>
    <property type="match status" value="1"/>
</dbReference>
<dbReference type="InterPro" id="IPR029016">
    <property type="entry name" value="GAF-like_dom_sf"/>
</dbReference>
<accession>A0A6G7YI27</accession>
<dbReference type="CDD" id="cd00075">
    <property type="entry name" value="HATPase"/>
    <property type="match status" value="1"/>
</dbReference>
<dbReference type="InterPro" id="IPR003018">
    <property type="entry name" value="GAF"/>
</dbReference>
<dbReference type="Gene3D" id="3.30.565.10">
    <property type="entry name" value="Histidine kinase-like ATPase, C-terminal domain"/>
    <property type="match status" value="1"/>
</dbReference>
<dbReference type="KEGG" id="npi:G7071_15065"/>
<dbReference type="CDD" id="cd00082">
    <property type="entry name" value="HisKA"/>
    <property type="match status" value="1"/>
</dbReference>
<name>A0A6G7YI27_9ACTN</name>
<evidence type="ECO:0000256" key="3">
    <source>
        <dbReference type="ARBA" id="ARBA00012438"/>
    </source>
</evidence>
<comment type="catalytic activity">
    <reaction evidence="1">
        <text>ATP + protein L-histidine = ADP + protein N-phospho-L-histidine.</text>
        <dbReference type="EC" id="2.7.13.3"/>
    </reaction>
</comment>
<evidence type="ECO:0000313" key="9">
    <source>
        <dbReference type="EMBL" id="QIK76544.1"/>
    </source>
</evidence>
<dbReference type="InterPro" id="IPR036097">
    <property type="entry name" value="HisK_dim/P_sf"/>
</dbReference>
<evidence type="ECO:0000256" key="6">
    <source>
        <dbReference type="ARBA" id="ARBA00022777"/>
    </source>
</evidence>
<dbReference type="Gene3D" id="1.10.287.130">
    <property type="match status" value="1"/>
</dbReference>
<dbReference type="PANTHER" id="PTHR43711">
    <property type="entry name" value="TWO-COMPONENT HISTIDINE KINASE"/>
    <property type="match status" value="1"/>
</dbReference>
<dbReference type="InterPro" id="IPR050736">
    <property type="entry name" value="Sensor_HK_Regulatory"/>
</dbReference>
<evidence type="ECO:0000256" key="2">
    <source>
        <dbReference type="ARBA" id="ARBA00004236"/>
    </source>
</evidence>
<sequence>MMDQPDVEAVFVDALQNIAEGVTDLLGFEVAAISIARGDDTLEMIAVAGSTEARDQLLGHRTPISQIEQELASAERWGALRFVPHERMSIDLDDLGWIPDLELSDDPEMWHPLDLLLAPILDERGKLRGLLSVDVPRDRRRPDPAMREQLQRYARQTRRSVLTALERAELAEQLLLADTARRIVRQVSSELSIERIIEVCQPAVTLGFNARGMWLHTFEGDDASADTIYAPTGAKHETLEAFNVLGRVAAGRLWAAQEVAVVTADAVSPAETLALDANQQELVHALMHEIRASSMLFIPLGAGNECLGTMALTRRGEHPDWSPVERQTGLEIGHDLGRALVNARTFERERMLLEELRELAGYKSRLIATISHELKNPLTSIRAHVELVEAEAESGSCAAPSLPESIPAIGRAVTRMSGLVDDLLVLAEVGDPTSVLDPGPVDLRRLLDDVLDLLRVTLDQEGLEVDLTYPAGPVWAWGEASELYRVGANLISNAVKYTPSGGTISISLGCVPDGVELIVADTGLGISPEDQDRLFQEFFRSTNPAALALPGTGLGLSIVHRIIERHGGEIRVSSALGAGAAFTVRLPSPPREPLHTVAPDSTCRPPRVVVVGPVAAASRVRRLPS</sequence>
<keyword evidence="7" id="KW-0902">Two-component regulatory system</keyword>
<dbReference type="Proteomes" id="UP000502035">
    <property type="component" value="Chromosome"/>
</dbReference>